<dbReference type="InterPro" id="IPR006016">
    <property type="entry name" value="UspA"/>
</dbReference>
<name>A0A419WTH9_9BACT</name>
<sequence>MTTNRFKKILVPVSLEIESTTAFNQALFLKQKLGAEITLLHVVPNVGGISEVFQPDLKSEAEKKGMVRLVRFAKMNFEGKISEHVKLRVEVGNHVSIINSITSNESFDLLVLNRRNRIDALPERYKSNNVSQIVRESSCPVISVNNRWTSKGIRNILVPVDISRQSRDLLNWSILLGKIFNANIKLLAALTVKIDLTQSLAYKKSRLMKDLIESEGVSCSVSIVEKENLGKNEALIEEARKISADMLLVQGFQDLMFSNTQSERLLVDFLKYSSRPIFSLGIKEESFVSSLLKVNKNSEVLLNEFESDE</sequence>
<dbReference type="RefSeq" id="WP_120241311.1">
    <property type="nucleotide sequence ID" value="NZ_RAPQ01000011.1"/>
</dbReference>
<evidence type="ECO:0000313" key="3">
    <source>
        <dbReference type="EMBL" id="RKD98737.1"/>
    </source>
</evidence>
<dbReference type="OrthoDB" id="1113742at2"/>
<feature type="domain" description="UspA" evidence="2">
    <location>
        <begin position="6"/>
        <end position="144"/>
    </location>
</feature>
<dbReference type="PANTHER" id="PTHR46268:SF6">
    <property type="entry name" value="UNIVERSAL STRESS PROTEIN UP12"/>
    <property type="match status" value="1"/>
</dbReference>
<protein>
    <submittedName>
        <fullName evidence="3">Nucleotide-binding universal stress UspA family protein</fullName>
    </submittedName>
</protein>
<dbReference type="Gene3D" id="3.40.50.12370">
    <property type="match status" value="1"/>
</dbReference>
<comment type="caution">
    <text evidence="3">The sequence shown here is derived from an EMBL/GenBank/DDBJ whole genome shotgun (WGS) entry which is preliminary data.</text>
</comment>
<dbReference type="CDD" id="cd00293">
    <property type="entry name" value="USP-like"/>
    <property type="match status" value="2"/>
</dbReference>
<evidence type="ECO:0000259" key="2">
    <source>
        <dbReference type="Pfam" id="PF00582"/>
    </source>
</evidence>
<organism evidence="3 4">
    <name type="scientific">Marinifilum flexuosum</name>
    <dbReference type="NCBI Taxonomy" id="1117708"/>
    <lineage>
        <taxon>Bacteria</taxon>
        <taxon>Pseudomonadati</taxon>
        <taxon>Bacteroidota</taxon>
        <taxon>Bacteroidia</taxon>
        <taxon>Marinilabiliales</taxon>
        <taxon>Marinifilaceae</taxon>
    </lineage>
</organism>
<reference evidence="3 4" key="1">
    <citation type="submission" date="2018-09" db="EMBL/GenBank/DDBJ databases">
        <title>Genomic Encyclopedia of Archaeal and Bacterial Type Strains, Phase II (KMG-II): from individual species to whole genera.</title>
        <authorList>
            <person name="Goeker M."/>
        </authorList>
    </citation>
    <scope>NUCLEOTIDE SEQUENCE [LARGE SCALE GENOMIC DNA]</scope>
    <source>
        <strain evidence="3 4">DSM 21950</strain>
    </source>
</reference>
<gene>
    <name evidence="3" type="ORF">BXY64_3600</name>
</gene>
<dbReference type="SUPFAM" id="SSF52402">
    <property type="entry name" value="Adenine nucleotide alpha hydrolases-like"/>
    <property type="match status" value="2"/>
</dbReference>
<evidence type="ECO:0000313" key="4">
    <source>
        <dbReference type="Proteomes" id="UP000284531"/>
    </source>
</evidence>
<dbReference type="AlphaFoldDB" id="A0A419WTH9"/>
<keyword evidence="4" id="KW-1185">Reference proteome</keyword>
<evidence type="ECO:0000256" key="1">
    <source>
        <dbReference type="ARBA" id="ARBA00008791"/>
    </source>
</evidence>
<dbReference type="PANTHER" id="PTHR46268">
    <property type="entry name" value="STRESS RESPONSE PROTEIN NHAX"/>
    <property type="match status" value="1"/>
</dbReference>
<accession>A0A419WTH9</accession>
<comment type="similarity">
    <text evidence="1">Belongs to the universal stress protein A family.</text>
</comment>
<dbReference type="Proteomes" id="UP000284531">
    <property type="component" value="Unassembled WGS sequence"/>
</dbReference>
<proteinExistence type="inferred from homology"/>
<dbReference type="EMBL" id="RAPQ01000011">
    <property type="protein sequence ID" value="RKD98737.1"/>
    <property type="molecule type" value="Genomic_DNA"/>
</dbReference>
<dbReference type="Pfam" id="PF00582">
    <property type="entry name" value="Usp"/>
    <property type="match status" value="1"/>
</dbReference>